<dbReference type="RefSeq" id="XP_005782973.1">
    <property type="nucleotide sequence ID" value="XM_005782916.1"/>
</dbReference>
<sequence length="286" mass="30147">MPPTSSRRSLGGLDAQNCRARRADAGLLLRRSKRELDLRRRRSGSGGPSSLLEDPRALEGEEASPRWDEMGVAEQVAQCAIRTIDYVRHGRHEERVSGGVAATERCVGCVRRLRRLLTAPEEAPIDAVIQAGLVPALVELLALPPPECSSHARRSTSSRRMPSPASPPARPARSVPPSSRACCRGSSSCSAAAPACSTSTTSTSSTSTSSSTTSTTSSTTTSSSTGGARRTRFGASRTWLLRARSTAMPSSEAAPCRSWRGWRRCCSPGAARAAMAATAPRLASSG</sequence>
<dbReference type="GeneID" id="17275817"/>
<proteinExistence type="predicted"/>
<reference evidence="2" key="2">
    <citation type="submission" date="2024-10" db="UniProtKB">
        <authorList>
            <consortium name="EnsemblProtists"/>
        </authorList>
    </citation>
    <scope>IDENTIFICATION</scope>
</reference>
<keyword evidence="3" id="KW-1185">Reference proteome</keyword>
<feature type="compositionally biased region" description="Low complexity" evidence="1">
    <location>
        <begin position="171"/>
        <end position="233"/>
    </location>
</feature>
<dbReference type="PaxDb" id="2903-EOD30544"/>
<feature type="region of interest" description="Disordered" evidence="1">
    <location>
        <begin position="148"/>
        <end position="233"/>
    </location>
</feature>
<dbReference type="AlphaFoldDB" id="A0A0D3K459"/>
<evidence type="ECO:0000313" key="2">
    <source>
        <dbReference type="EnsemblProtists" id="EOD30544"/>
    </source>
</evidence>
<dbReference type="HOGENOM" id="CLU_974664_0_0_1"/>
<name>A0A0D3K459_EMIH1</name>
<dbReference type="Proteomes" id="UP000013827">
    <property type="component" value="Unassembled WGS sequence"/>
</dbReference>
<organism evidence="2 3">
    <name type="scientific">Emiliania huxleyi (strain CCMP1516)</name>
    <dbReference type="NCBI Taxonomy" id="280463"/>
    <lineage>
        <taxon>Eukaryota</taxon>
        <taxon>Haptista</taxon>
        <taxon>Haptophyta</taxon>
        <taxon>Prymnesiophyceae</taxon>
        <taxon>Isochrysidales</taxon>
        <taxon>Noelaerhabdaceae</taxon>
        <taxon>Emiliania</taxon>
    </lineage>
</organism>
<feature type="compositionally biased region" description="Basic and acidic residues" evidence="1">
    <location>
        <begin position="53"/>
        <end position="69"/>
    </location>
</feature>
<reference evidence="3" key="1">
    <citation type="journal article" date="2013" name="Nature">
        <title>Pan genome of the phytoplankton Emiliania underpins its global distribution.</title>
        <authorList>
            <person name="Read B.A."/>
            <person name="Kegel J."/>
            <person name="Klute M.J."/>
            <person name="Kuo A."/>
            <person name="Lefebvre S.C."/>
            <person name="Maumus F."/>
            <person name="Mayer C."/>
            <person name="Miller J."/>
            <person name="Monier A."/>
            <person name="Salamov A."/>
            <person name="Young J."/>
            <person name="Aguilar M."/>
            <person name="Claverie J.M."/>
            <person name="Frickenhaus S."/>
            <person name="Gonzalez K."/>
            <person name="Herman E.K."/>
            <person name="Lin Y.C."/>
            <person name="Napier J."/>
            <person name="Ogata H."/>
            <person name="Sarno A.F."/>
            <person name="Shmutz J."/>
            <person name="Schroeder D."/>
            <person name="de Vargas C."/>
            <person name="Verret F."/>
            <person name="von Dassow P."/>
            <person name="Valentin K."/>
            <person name="Van de Peer Y."/>
            <person name="Wheeler G."/>
            <person name="Dacks J.B."/>
            <person name="Delwiche C.F."/>
            <person name="Dyhrman S.T."/>
            <person name="Glockner G."/>
            <person name="John U."/>
            <person name="Richards T."/>
            <person name="Worden A.Z."/>
            <person name="Zhang X."/>
            <person name="Grigoriev I.V."/>
            <person name="Allen A.E."/>
            <person name="Bidle K."/>
            <person name="Borodovsky M."/>
            <person name="Bowler C."/>
            <person name="Brownlee C."/>
            <person name="Cock J.M."/>
            <person name="Elias M."/>
            <person name="Gladyshev V.N."/>
            <person name="Groth M."/>
            <person name="Guda C."/>
            <person name="Hadaegh A."/>
            <person name="Iglesias-Rodriguez M.D."/>
            <person name="Jenkins J."/>
            <person name="Jones B.M."/>
            <person name="Lawson T."/>
            <person name="Leese F."/>
            <person name="Lindquist E."/>
            <person name="Lobanov A."/>
            <person name="Lomsadze A."/>
            <person name="Malik S.B."/>
            <person name="Marsh M.E."/>
            <person name="Mackinder L."/>
            <person name="Mock T."/>
            <person name="Mueller-Roeber B."/>
            <person name="Pagarete A."/>
            <person name="Parker M."/>
            <person name="Probert I."/>
            <person name="Quesneville H."/>
            <person name="Raines C."/>
            <person name="Rensing S.A."/>
            <person name="Riano-Pachon D.M."/>
            <person name="Richier S."/>
            <person name="Rokitta S."/>
            <person name="Shiraiwa Y."/>
            <person name="Soanes D.M."/>
            <person name="van der Giezen M."/>
            <person name="Wahlund T.M."/>
            <person name="Williams B."/>
            <person name="Wilson W."/>
            <person name="Wolfe G."/>
            <person name="Wurch L.L."/>
        </authorList>
    </citation>
    <scope>NUCLEOTIDE SEQUENCE</scope>
</reference>
<dbReference type="EnsemblProtists" id="EOD30544">
    <property type="protein sequence ID" value="EOD30544"/>
    <property type="gene ID" value="EMIHUDRAFT_468351"/>
</dbReference>
<feature type="region of interest" description="Disordered" evidence="1">
    <location>
        <begin position="37"/>
        <end position="69"/>
    </location>
</feature>
<protein>
    <submittedName>
        <fullName evidence="2">Uncharacterized protein</fullName>
    </submittedName>
</protein>
<dbReference type="KEGG" id="ehx:EMIHUDRAFT_468351"/>
<accession>A0A0D3K459</accession>
<evidence type="ECO:0000313" key="3">
    <source>
        <dbReference type="Proteomes" id="UP000013827"/>
    </source>
</evidence>
<evidence type="ECO:0000256" key="1">
    <source>
        <dbReference type="SAM" id="MobiDB-lite"/>
    </source>
</evidence>